<dbReference type="EMBL" id="UFYD01000001">
    <property type="protein sequence ID" value="STC98339.1"/>
    <property type="molecule type" value="Genomic_DNA"/>
</dbReference>
<proteinExistence type="predicted"/>
<name>A0A7Z7LU88_9FLAO</name>
<evidence type="ECO:0000313" key="2">
    <source>
        <dbReference type="Proteomes" id="UP000254876"/>
    </source>
</evidence>
<dbReference type="AlphaFoldDB" id="A0A7Z7LU88"/>
<dbReference type="NCBIfam" id="TIGR01200">
    <property type="entry name" value="GLPGLI"/>
    <property type="match status" value="1"/>
</dbReference>
<dbReference type="RefSeq" id="WP_115172424.1">
    <property type="nucleotide sequence ID" value="NZ_JACLEQ010000006.1"/>
</dbReference>
<evidence type="ECO:0000313" key="1">
    <source>
        <dbReference type="EMBL" id="STC98339.1"/>
    </source>
</evidence>
<gene>
    <name evidence="1" type="ORF">NCTC10588_01062</name>
</gene>
<dbReference type="Pfam" id="PF09697">
    <property type="entry name" value="Porph_ging"/>
    <property type="match status" value="1"/>
</dbReference>
<sequence length="266" mass="31285">MMRFIIFFISCLYFSQNKTFIYELDYKPNSLKDSIVNETFFLDIQNNQSIFRSPIEKKSDSLVMRTGMGYGRGPNLEAQRYVVKDLKSNSIYKSIITRLRDYYSINIDEKLDWQILPEKDKIASMNIQKAQVTYGGRKWVAWFTNEIPIPEGPYIFHGLPGLIVSISDDKKEYIFKLVKSKNSGNELFMRPKGTEMSYPAFQKLMKDYFNDPFSELKIRNLNMMKDDGNGNPVKANYNEETKRIRKLILKNNNPIELNYKNDYKVN</sequence>
<organism evidence="1 2">
    <name type="scientific">Elizabethkingia anophelis</name>
    <dbReference type="NCBI Taxonomy" id="1117645"/>
    <lineage>
        <taxon>Bacteria</taxon>
        <taxon>Pseudomonadati</taxon>
        <taxon>Bacteroidota</taxon>
        <taxon>Flavobacteriia</taxon>
        <taxon>Flavobacteriales</taxon>
        <taxon>Weeksellaceae</taxon>
        <taxon>Elizabethkingia</taxon>
    </lineage>
</organism>
<comment type="caution">
    <text evidence="1">The sequence shown here is derived from an EMBL/GenBank/DDBJ whole genome shotgun (WGS) entry which is preliminary data.</text>
</comment>
<dbReference type="InterPro" id="IPR005901">
    <property type="entry name" value="GLPGLI"/>
</dbReference>
<dbReference type="Proteomes" id="UP000254876">
    <property type="component" value="Unassembled WGS sequence"/>
</dbReference>
<protein>
    <submittedName>
        <fullName evidence="1">GLPGLI family protein</fullName>
    </submittedName>
</protein>
<reference evidence="1 2" key="1">
    <citation type="submission" date="2018-06" db="EMBL/GenBank/DDBJ databases">
        <authorList>
            <consortium name="Pathogen Informatics"/>
            <person name="Doyle S."/>
        </authorList>
    </citation>
    <scope>NUCLEOTIDE SEQUENCE [LARGE SCALE GENOMIC DNA]</scope>
    <source>
        <strain evidence="1 2">NCTC10588</strain>
    </source>
</reference>
<accession>A0A7Z7LU88</accession>